<keyword evidence="3" id="KW-1185">Reference proteome</keyword>
<reference evidence="2" key="1">
    <citation type="submission" date="2023-03" db="EMBL/GenBank/DDBJ databases">
        <authorList>
            <person name="Julca I."/>
        </authorList>
    </citation>
    <scope>NUCLEOTIDE SEQUENCE</scope>
</reference>
<evidence type="ECO:0000313" key="3">
    <source>
        <dbReference type="Proteomes" id="UP001161247"/>
    </source>
</evidence>
<dbReference type="Proteomes" id="UP001161247">
    <property type="component" value="Chromosome 4"/>
</dbReference>
<keyword evidence="1" id="KW-0175">Coiled coil</keyword>
<accession>A0AAV1D638</accession>
<evidence type="ECO:0000313" key="2">
    <source>
        <dbReference type="EMBL" id="CAI9102373.1"/>
    </source>
</evidence>
<organism evidence="2 3">
    <name type="scientific">Oldenlandia corymbosa var. corymbosa</name>
    <dbReference type="NCBI Taxonomy" id="529605"/>
    <lineage>
        <taxon>Eukaryota</taxon>
        <taxon>Viridiplantae</taxon>
        <taxon>Streptophyta</taxon>
        <taxon>Embryophyta</taxon>
        <taxon>Tracheophyta</taxon>
        <taxon>Spermatophyta</taxon>
        <taxon>Magnoliopsida</taxon>
        <taxon>eudicotyledons</taxon>
        <taxon>Gunneridae</taxon>
        <taxon>Pentapetalae</taxon>
        <taxon>asterids</taxon>
        <taxon>lamiids</taxon>
        <taxon>Gentianales</taxon>
        <taxon>Rubiaceae</taxon>
        <taxon>Rubioideae</taxon>
        <taxon>Spermacoceae</taxon>
        <taxon>Hedyotis-Oldenlandia complex</taxon>
        <taxon>Oldenlandia</taxon>
    </lineage>
</organism>
<protein>
    <submittedName>
        <fullName evidence="2">OLC1v1000635C1</fullName>
    </submittedName>
</protein>
<proteinExistence type="predicted"/>
<evidence type="ECO:0000256" key="1">
    <source>
        <dbReference type="SAM" id="Coils"/>
    </source>
</evidence>
<dbReference type="AlphaFoldDB" id="A0AAV1D638"/>
<feature type="coiled-coil region" evidence="1">
    <location>
        <begin position="120"/>
        <end position="154"/>
    </location>
</feature>
<name>A0AAV1D638_OLDCO</name>
<gene>
    <name evidence="2" type="ORF">OLC1_LOCUS11727</name>
</gene>
<dbReference type="EMBL" id="OX459121">
    <property type="protein sequence ID" value="CAI9102373.1"/>
    <property type="molecule type" value="Genomic_DNA"/>
</dbReference>
<sequence>MKPLGKTSLGTEDDVDLNSVIKVSQELINKMEAKANSLLEKEESYLCLEQKLVDQEKEMTMFFEKKLEELEMRKEEVGSILKEFLAREEKLNEQKELIAGLFERFGSEEKKVQEMLGKRARDLDEKEEELKVLAKQIELKGKLLELKEKKLEEEFKIREEIMELSEKKRRKKG</sequence>
<feature type="coiled-coil region" evidence="1">
    <location>
        <begin position="21"/>
        <end position="87"/>
    </location>
</feature>